<sequence length="39" mass="4503">MDENHINPLVLFLLLMNVSQQGVMGGLFYRKCFFSTILI</sequence>
<reference evidence="2" key="1">
    <citation type="submission" date="2022-05" db="EMBL/GenBank/DDBJ databases">
        <authorList>
            <person name="Blom J."/>
        </authorList>
    </citation>
    <scope>NUCLEOTIDE SEQUENCE</scope>
    <source>
        <strain evidence="2">Type strain: CPO20170097</strain>
    </source>
</reference>
<proteinExistence type="predicted"/>
<feature type="transmembrane region" description="Helical" evidence="1">
    <location>
        <begin position="6"/>
        <end position="29"/>
    </location>
</feature>
<keyword evidence="1" id="KW-0472">Membrane</keyword>
<gene>
    <name evidence="2" type="ORF">FBBNIHIM_02415</name>
</gene>
<name>A0ABN8T666_9ENTR</name>
<accession>A0ABN8T666</accession>
<keyword evidence="1" id="KW-0812">Transmembrane</keyword>
<dbReference type="Proteomes" id="UP001152651">
    <property type="component" value="Unassembled WGS sequence"/>
</dbReference>
<keyword evidence="1" id="KW-1133">Transmembrane helix</keyword>
<dbReference type="EMBL" id="CALSBS010000002">
    <property type="protein sequence ID" value="CAH6635668.1"/>
    <property type="molecule type" value="Genomic_DNA"/>
</dbReference>
<comment type="caution">
    <text evidence="2">The sequence shown here is derived from an EMBL/GenBank/DDBJ whole genome shotgun (WGS) entry which is preliminary data.</text>
</comment>
<evidence type="ECO:0000313" key="2">
    <source>
        <dbReference type="EMBL" id="CAH6635668.1"/>
    </source>
</evidence>
<evidence type="ECO:0000313" key="3">
    <source>
        <dbReference type="Proteomes" id="UP001152651"/>
    </source>
</evidence>
<evidence type="ECO:0000256" key="1">
    <source>
        <dbReference type="SAM" id="Phobius"/>
    </source>
</evidence>
<organism evidence="2 3">
    <name type="scientific">Pseudocitrobacter vendiensis</name>
    <dbReference type="NCBI Taxonomy" id="2488306"/>
    <lineage>
        <taxon>Bacteria</taxon>
        <taxon>Pseudomonadati</taxon>
        <taxon>Pseudomonadota</taxon>
        <taxon>Gammaproteobacteria</taxon>
        <taxon>Enterobacterales</taxon>
        <taxon>Enterobacteriaceae</taxon>
        <taxon>Pseudocitrobacter</taxon>
    </lineage>
</organism>
<keyword evidence="3" id="KW-1185">Reference proteome</keyword>
<protein>
    <submittedName>
        <fullName evidence="2">Uncharacterized protein</fullName>
    </submittedName>
</protein>